<name>A0A5B2X7G4_9PSEU</name>
<keyword evidence="1" id="KW-0472">Membrane</keyword>
<reference evidence="2 3" key="2">
    <citation type="submission" date="2019-09" db="EMBL/GenBank/DDBJ databases">
        <authorList>
            <person name="Jin C."/>
        </authorList>
    </citation>
    <scope>NUCLEOTIDE SEQUENCE [LARGE SCALE GENOMIC DNA]</scope>
    <source>
        <strain evidence="2 3">AN110305</strain>
    </source>
</reference>
<keyword evidence="1" id="KW-1133">Transmembrane helix</keyword>
<sequence length="97" mass="10379">MAHQTRSARKAGLFDLRWIIAVLFGIYGVVLIVLGVGFRTDEDLAKAGGININLWSGVGMAALAAVFGLWAAWRPMVVPERVEEMPPADDAAGAGER</sequence>
<feature type="transmembrane region" description="Helical" evidence="1">
    <location>
        <begin position="16"/>
        <end position="38"/>
    </location>
</feature>
<dbReference type="EMBL" id="VUOB01000038">
    <property type="protein sequence ID" value="KAA2259448.1"/>
    <property type="molecule type" value="Genomic_DNA"/>
</dbReference>
<evidence type="ECO:0000256" key="1">
    <source>
        <dbReference type="SAM" id="Phobius"/>
    </source>
</evidence>
<comment type="caution">
    <text evidence="2">The sequence shown here is derived from an EMBL/GenBank/DDBJ whole genome shotgun (WGS) entry which is preliminary data.</text>
</comment>
<proteinExistence type="predicted"/>
<reference evidence="2 3" key="1">
    <citation type="submission" date="2019-09" db="EMBL/GenBank/DDBJ databases">
        <title>Goodfellowia gen. nov., a new genus of the Pseudonocardineae related to Actinoalloteichus, containing Goodfellowia coeruleoviolacea gen. nov., comb. nov. gen. nov., comb. nov.</title>
        <authorList>
            <person name="Labeda D."/>
        </authorList>
    </citation>
    <scope>NUCLEOTIDE SEQUENCE [LARGE SCALE GENOMIC DNA]</scope>
    <source>
        <strain evidence="2 3">AN110305</strain>
    </source>
</reference>
<keyword evidence="3" id="KW-1185">Reference proteome</keyword>
<evidence type="ECO:0000313" key="2">
    <source>
        <dbReference type="EMBL" id="KAA2259448.1"/>
    </source>
</evidence>
<feature type="transmembrane region" description="Helical" evidence="1">
    <location>
        <begin position="50"/>
        <end position="73"/>
    </location>
</feature>
<gene>
    <name evidence="2" type="ORF">F0L68_21150</name>
</gene>
<organism evidence="2 3">
    <name type="scientific">Solihabitans fulvus</name>
    <dbReference type="NCBI Taxonomy" id="1892852"/>
    <lineage>
        <taxon>Bacteria</taxon>
        <taxon>Bacillati</taxon>
        <taxon>Actinomycetota</taxon>
        <taxon>Actinomycetes</taxon>
        <taxon>Pseudonocardiales</taxon>
        <taxon>Pseudonocardiaceae</taxon>
        <taxon>Solihabitans</taxon>
    </lineage>
</organism>
<accession>A0A5B2X7G4</accession>
<keyword evidence="1" id="KW-0812">Transmembrane</keyword>
<evidence type="ECO:0000313" key="3">
    <source>
        <dbReference type="Proteomes" id="UP000323454"/>
    </source>
</evidence>
<dbReference type="RefSeq" id="WP_149851362.1">
    <property type="nucleotide sequence ID" value="NZ_VUOB01000038.1"/>
</dbReference>
<dbReference type="AlphaFoldDB" id="A0A5B2X7G4"/>
<dbReference type="Proteomes" id="UP000323454">
    <property type="component" value="Unassembled WGS sequence"/>
</dbReference>
<protein>
    <submittedName>
        <fullName evidence="2">Uncharacterized protein</fullName>
    </submittedName>
</protein>